<proteinExistence type="predicted"/>
<feature type="region of interest" description="Disordered" evidence="1">
    <location>
        <begin position="654"/>
        <end position="680"/>
    </location>
</feature>
<organism evidence="2 3">
    <name type="scientific">Extremus antarcticus</name>
    <dbReference type="NCBI Taxonomy" id="702011"/>
    <lineage>
        <taxon>Eukaryota</taxon>
        <taxon>Fungi</taxon>
        <taxon>Dikarya</taxon>
        <taxon>Ascomycota</taxon>
        <taxon>Pezizomycotina</taxon>
        <taxon>Dothideomycetes</taxon>
        <taxon>Dothideomycetidae</taxon>
        <taxon>Mycosphaerellales</taxon>
        <taxon>Extremaceae</taxon>
        <taxon>Extremus</taxon>
    </lineage>
</organism>
<accession>A0AAJ0DQS2</accession>
<feature type="compositionally biased region" description="Acidic residues" evidence="1">
    <location>
        <begin position="899"/>
        <end position="952"/>
    </location>
</feature>
<evidence type="ECO:0008006" key="4">
    <source>
        <dbReference type="Google" id="ProtNLM"/>
    </source>
</evidence>
<name>A0AAJ0DQS2_9PEZI</name>
<feature type="region of interest" description="Disordered" evidence="1">
    <location>
        <begin position="312"/>
        <end position="352"/>
    </location>
</feature>
<gene>
    <name evidence="2" type="ORF">LTR09_004036</name>
</gene>
<evidence type="ECO:0000313" key="3">
    <source>
        <dbReference type="Proteomes" id="UP001271007"/>
    </source>
</evidence>
<evidence type="ECO:0000313" key="2">
    <source>
        <dbReference type="EMBL" id="KAK3054878.1"/>
    </source>
</evidence>
<evidence type="ECO:0000256" key="1">
    <source>
        <dbReference type="SAM" id="MobiDB-lite"/>
    </source>
</evidence>
<feature type="region of interest" description="Disordered" evidence="1">
    <location>
        <begin position="1"/>
        <end position="50"/>
    </location>
</feature>
<feature type="region of interest" description="Disordered" evidence="1">
    <location>
        <begin position="899"/>
        <end position="957"/>
    </location>
</feature>
<keyword evidence="3" id="KW-1185">Reference proteome</keyword>
<comment type="caution">
    <text evidence="2">The sequence shown here is derived from an EMBL/GenBank/DDBJ whole genome shotgun (WGS) entry which is preliminary data.</text>
</comment>
<reference evidence="2" key="1">
    <citation type="submission" date="2023-04" db="EMBL/GenBank/DDBJ databases">
        <title>Black Yeasts Isolated from many extreme environments.</title>
        <authorList>
            <person name="Coleine C."/>
            <person name="Stajich J.E."/>
            <person name="Selbmann L."/>
        </authorList>
    </citation>
    <scope>NUCLEOTIDE SEQUENCE</scope>
    <source>
        <strain evidence="2">CCFEE 5312</strain>
    </source>
</reference>
<dbReference type="AlphaFoldDB" id="A0AAJ0DQS2"/>
<sequence length="983" mass="108440">MDSASAPSMAFAGPSSEASTPAAFDDDTSRHYAVTASQVPKPTGSMAPPPPMVLPCPSLDLTSKDAKSLGTRFHEDCHETDLPSPRLRSSRLFKGKGKEAVRVEKEQKKPLQLLDLPVDILKDIVKEVTHTNDLTSLALCHSALHRLTIPHIYSRFDIVWPDTNTHAEPRSGVDALTYGLATLVMAEEVFGEAPNQRQATTNRFSPGGQGTASEMTVRRRRGNHYAQFTKKFSLGNGPADWVQEYLITKEGGKMLGTLVALAVARMRTLETFIWDMPTGILRDVWLALSSLGDRDDMQNCRLEKVWVRWHDNSSSESTNPLPPPPPPMNLSIVPSASSSSSAPPTSSIPPQIHPAALDRVEHPSFSVLPPLKSLSVLDIDELAYLDEMAVLIGRSLDKLKELRIGIARHAISREWVTVWEGNSLQQVDPDYPTFGSLTIGEKRLGGVLGTLTGFVCDMRKPKLALQDRLKRRAPLNTGSPSKSPAPAPIPQVIAPTLQVESEPLIGITSLRDVLPDVLPVPQVPSDPPLLSPLQTVFSSDSAYENDPLVAQISHASSPMRTPVIESHEQSIFGAAMQAGPPQPEPVADTDTAEPEPEIHYLDNTLQLESLELERVPLSVPVLQRAIDWTRLTSLTLLHCQNHEQLWKTLRRTFAPRPKSPTYPHPRRTPNTTPRKGNKISIGGSDIELEYSLNLKKIHTNTVSPALISFLKETLAPNSLQVLFLQEARIYNSSVSVDQIFKGPLRRHRSSLKKLLIDSSEKGPDGVPTNSSRWRRWMLSRDILGFICSGKMPALRELGMAIDYRDWHFFLQHLPSIPHLRSLSIPFLADHVHGANVDPRELALQIVDIVALRPEVEVCYMGIANKCFEILENRRPSAAGLWDSGRPESHLGLHAVAEDEDGAAGSDAEEDDDEAADDAPDDEEAAEEAPAEAETESEDEEEEDTDEEGEEDEVGGRGAARLRLREILFYDDKVAVFKARHGRL</sequence>
<dbReference type="EMBL" id="JAWDJX010000010">
    <property type="protein sequence ID" value="KAK3054878.1"/>
    <property type="molecule type" value="Genomic_DNA"/>
</dbReference>
<dbReference type="Proteomes" id="UP001271007">
    <property type="component" value="Unassembled WGS sequence"/>
</dbReference>
<protein>
    <recommendedName>
        <fullName evidence="4">F-box domain-containing protein</fullName>
    </recommendedName>
</protein>
<feature type="compositionally biased region" description="Low complexity" evidence="1">
    <location>
        <begin position="329"/>
        <end position="350"/>
    </location>
</feature>